<dbReference type="AlphaFoldDB" id="A0A9W8HVT2"/>
<evidence type="ECO:0000256" key="1">
    <source>
        <dbReference type="ARBA" id="ARBA00022553"/>
    </source>
</evidence>
<reference evidence="3" key="1">
    <citation type="submission" date="2022-07" db="EMBL/GenBank/DDBJ databases">
        <title>Phylogenomic reconstructions and comparative analyses of Kickxellomycotina fungi.</title>
        <authorList>
            <person name="Reynolds N.K."/>
            <person name="Stajich J.E."/>
            <person name="Barry K."/>
            <person name="Grigoriev I.V."/>
            <person name="Crous P."/>
            <person name="Smith M.E."/>
        </authorList>
    </citation>
    <scope>NUCLEOTIDE SEQUENCE</scope>
    <source>
        <strain evidence="3">NRRL 1565</strain>
    </source>
</reference>
<dbReference type="OrthoDB" id="278430at2759"/>
<dbReference type="PANTHER" id="PTHR15672:SF8">
    <property type="entry name" value="PROTEIN ENCORE"/>
    <property type="match status" value="1"/>
</dbReference>
<dbReference type="Pfam" id="PF01424">
    <property type="entry name" value="R3H"/>
    <property type="match status" value="1"/>
</dbReference>
<dbReference type="InterPro" id="IPR024771">
    <property type="entry name" value="SUZ"/>
</dbReference>
<feature type="domain" description="R3H" evidence="2">
    <location>
        <begin position="22"/>
        <end position="85"/>
    </location>
</feature>
<sequence length="209" mass="23489">MVTPSIVDPILAHALGSNESDRHFVLDSEQMVWDFVAQSQQRRLLLPKQNSYRRLLLHKLADYYNLVHVVVGKQRDEIAFYKKTTADAPCTEDAPEPLGKRVPLEMDHAEDESDTVDDSVGAGFTHILLKKPRSAAESDIALVEGPAERNVRDPRDFNLQNTANAAERCLQEAVGIKGKSIEQRQAEYERARAEIFQDNATIQPSQAPR</sequence>
<gene>
    <name evidence="3" type="ORF">H4R20_002096</name>
</gene>
<accession>A0A9W8HVT2</accession>
<proteinExistence type="predicted"/>
<dbReference type="PROSITE" id="PS51061">
    <property type="entry name" value="R3H"/>
    <property type="match status" value="1"/>
</dbReference>
<dbReference type="Proteomes" id="UP001140094">
    <property type="component" value="Unassembled WGS sequence"/>
</dbReference>
<keyword evidence="4" id="KW-1185">Reference proteome</keyword>
<name>A0A9W8HVT2_9FUNG</name>
<dbReference type="GO" id="GO:0003676">
    <property type="term" value="F:nucleic acid binding"/>
    <property type="evidence" value="ECO:0007669"/>
    <property type="project" value="UniProtKB-UniRule"/>
</dbReference>
<dbReference type="Pfam" id="PF12752">
    <property type="entry name" value="SUZ"/>
    <property type="match status" value="1"/>
</dbReference>
<dbReference type="InterPro" id="IPR051937">
    <property type="entry name" value="R3H_domain_containing"/>
</dbReference>
<dbReference type="Gene3D" id="3.30.1370.50">
    <property type="entry name" value="R3H-like domain"/>
    <property type="match status" value="1"/>
</dbReference>
<dbReference type="PANTHER" id="PTHR15672">
    <property type="entry name" value="CAMP-REGULATED PHOSPHOPROTEIN 21 RELATED R3H DOMAIN CONTAINING PROTEIN"/>
    <property type="match status" value="1"/>
</dbReference>
<evidence type="ECO:0000313" key="3">
    <source>
        <dbReference type="EMBL" id="KAJ2805433.1"/>
    </source>
</evidence>
<dbReference type="InterPro" id="IPR036867">
    <property type="entry name" value="R3H_dom_sf"/>
</dbReference>
<keyword evidence="1" id="KW-0597">Phosphoprotein</keyword>
<organism evidence="3 4">
    <name type="scientific">Coemansia guatemalensis</name>
    <dbReference type="NCBI Taxonomy" id="2761395"/>
    <lineage>
        <taxon>Eukaryota</taxon>
        <taxon>Fungi</taxon>
        <taxon>Fungi incertae sedis</taxon>
        <taxon>Zoopagomycota</taxon>
        <taxon>Kickxellomycotina</taxon>
        <taxon>Kickxellomycetes</taxon>
        <taxon>Kickxellales</taxon>
        <taxon>Kickxellaceae</taxon>
        <taxon>Coemansia</taxon>
    </lineage>
</organism>
<dbReference type="SUPFAM" id="SSF82708">
    <property type="entry name" value="R3H domain"/>
    <property type="match status" value="1"/>
</dbReference>
<evidence type="ECO:0000313" key="4">
    <source>
        <dbReference type="Proteomes" id="UP001140094"/>
    </source>
</evidence>
<comment type="caution">
    <text evidence="3">The sequence shown here is derived from an EMBL/GenBank/DDBJ whole genome shotgun (WGS) entry which is preliminary data.</text>
</comment>
<dbReference type="EMBL" id="JANBUO010000290">
    <property type="protein sequence ID" value="KAJ2805433.1"/>
    <property type="molecule type" value="Genomic_DNA"/>
</dbReference>
<evidence type="ECO:0000259" key="2">
    <source>
        <dbReference type="PROSITE" id="PS51061"/>
    </source>
</evidence>
<dbReference type="InterPro" id="IPR001374">
    <property type="entry name" value="R3H_dom"/>
</dbReference>
<protein>
    <recommendedName>
        <fullName evidence="2">R3H domain-containing protein</fullName>
    </recommendedName>
</protein>
<dbReference type="CDD" id="cd02642">
    <property type="entry name" value="R3H_encore_like"/>
    <property type="match status" value="1"/>
</dbReference>